<dbReference type="PANTHER" id="PTHR43022:SF1">
    <property type="entry name" value="PROTEIN SMF"/>
    <property type="match status" value="1"/>
</dbReference>
<organism evidence="4 5">
    <name type="scientific">Mycolicibacterium duvalii</name>
    <dbReference type="NCBI Taxonomy" id="39688"/>
    <lineage>
        <taxon>Bacteria</taxon>
        <taxon>Bacillati</taxon>
        <taxon>Actinomycetota</taxon>
        <taxon>Actinomycetes</taxon>
        <taxon>Mycobacteriales</taxon>
        <taxon>Mycobacteriaceae</taxon>
        <taxon>Mycolicibacterium</taxon>
    </lineage>
</organism>
<dbReference type="InterPro" id="IPR036388">
    <property type="entry name" value="WH-like_DNA-bd_sf"/>
</dbReference>
<evidence type="ECO:0000256" key="1">
    <source>
        <dbReference type="ARBA" id="ARBA00006525"/>
    </source>
</evidence>
<dbReference type="Pfam" id="PF02481">
    <property type="entry name" value="DNA_processg_A"/>
    <property type="match status" value="1"/>
</dbReference>
<dbReference type="InterPro" id="IPR003488">
    <property type="entry name" value="DprA"/>
</dbReference>
<dbReference type="Pfam" id="PF17782">
    <property type="entry name" value="WHD_DprA"/>
    <property type="match status" value="1"/>
</dbReference>
<keyword evidence="5" id="KW-1185">Reference proteome</keyword>
<dbReference type="Proteomes" id="UP000467006">
    <property type="component" value="Chromosome"/>
</dbReference>
<comment type="similarity">
    <text evidence="1">Belongs to the DprA/Smf family.</text>
</comment>
<evidence type="ECO:0000259" key="2">
    <source>
        <dbReference type="Pfam" id="PF02481"/>
    </source>
</evidence>
<sequence>MDTAERRAWAYLSRVCEPPNPRLAALVHAEGPVAAAQRIRARDVDGELARATEARHEIDSADADLDVLDRLGGRLLTPGDDEWPHLALASFARPALAERPYGHPPLVLWAVGPSHLADVTARAAALVGTRAASAYGEHVTSEFAAGLVERDVAVISGGAYGIDGAAHRTALACDGETVAVLAAGIDVPYPSGHSALLHRIGRSGLVLTEYPPGMRPSRRQFLARNRLVAALSGATVVLEAGVRSGAANTAAWARALGRQVCAVPGPVTSASSAGCHIMIANHTAWLVTRAAEVVEAVGRIGELAPEPDRPTTSLDDLDDTELTVYEALPRRGARTVGEIAVRAGLPVSEVLGPLAMLDLRGLVSQEDGNWKLVAER</sequence>
<gene>
    <name evidence="4" type="primary">dprA</name>
    <name evidence="4" type="ORF">MDUV_22980</name>
</gene>
<dbReference type="SUPFAM" id="SSF102405">
    <property type="entry name" value="MCP/YpsA-like"/>
    <property type="match status" value="1"/>
</dbReference>
<feature type="domain" description="Smf/DprA SLOG" evidence="2">
    <location>
        <begin position="75"/>
        <end position="297"/>
    </location>
</feature>
<feature type="domain" description="DprA winged helix" evidence="3">
    <location>
        <begin position="310"/>
        <end position="369"/>
    </location>
</feature>
<dbReference type="InterPro" id="IPR041614">
    <property type="entry name" value="DprA_WH"/>
</dbReference>
<dbReference type="PANTHER" id="PTHR43022">
    <property type="entry name" value="PROTEIN SMF"/>
    <property type="match status" value="1"/>
</dbReference>
<dbReference type="Gene3D" id="1.10.10.10">
    <property type="entry name" value="Winged helix-like DNA-binding domain superfamily/Winged helix DNA-binding domain"/>
    <property type="match status" value="1"/>
</dbReference>
<evidence type="ECO:0000313" key="5">
    <source>
        <dbReference type="Proteomes" id="UP000467006"/>
    </source>
</evidence>
<dbReference type="Gene3D" id="3.40.50.450">
    <property type="match status" value="1"/>
</dbReference>
<name>A0A7I7K1J8_9MYCO</name>
<dbReference type="GO" id="GO:0009294">
    <property type="term" value="P:DNA-mediated transformation"/>
    <property type="evidence" value="ECO:0007669"/>
    <property type="project" value="InterPro"/>
</dbReference>
<dbReference type="RefSeq" id="WP_098004399.1">
    <property type="nucleotide sequence ID" value="NZ_AP022563.1"/>
</dbReference>
<protein>
    <submittedName>
        <fullName evidence="4">Putative DNA processing protein DprA</fullName>
    </submittedName>
</protein>
<dbReference type="OrthoDB" id="9785707at2"/>
<dbReference type="KEGG" id="mdu:MDUV_22980"/>
<dbReference type="NCBIfam" id="TIGR00732">
    <property type="entry name" value="dprA"/>
    <property type="match status" value="1"/>
</dbReference>
<dbReference type="EMBL" id="AP022563">
    <property type="protein sequence ID" value="BBX17438.1"/>
    <property type="molecule type" value="Genomic_DNA"/>
</dbReference>
<proteinExistence type="inferred from homology"/>
<evidence type="ECO:0000313" key="4">
    <source>
        <dbReference type="EMBL" id="BBX17438.1"/>
    </source>
</evidence>
<reference evidence="4 5" key="1">
    <citation type="journal article" date="2019" name="Emerg. Microbes Infect.">
        <title>Comprehensive subspecies identification of 175 nontuberculous mycobacteria species based on 7547 genomic profiles.</title>
        <authorList>
            <person name="Matsumoto Y."/>
            <person name="Kinjo T."/>
            <person name="Motooka D."/>
            <person name="Nabeya D."/>
            <person name="Jung N."/>
            <person name="Uechi K."/>
            <person name="Horii T."/>
            <person name="Iida T."/>
            <person name="Fujita J."/>
            <person name="Nakamura S."/>
        </authorList>
    </citation>
    <scope>NUCLEOTIDE SEQUENCE [LARGE SCALE GENOMIC DNA]</scope>
    <source>
        <strain evidence="4 5">JCM 6396</strain>
    </source>
</reference>
<evidence type="ECO:0000259" key="3">
    <source>
        <dbReference type="Pfam" id="PF17782"/>
    </source>
</evidence>
<dbReference type="AlphaFoldDB" id="A0A7I7K1J8"/>
<dbReference type="InterPro" id="IPR057666">
    <property type="entry name" value="DrpA_SLOG"/>
</dbReference>
<accession>A0A7I7K1J8</accession>